<feature type="domain" description="HTH araC/xylS-type" evidence="5">
    <location>
        <begin position="170"/>
        <end position="268"/>
    </location>
</feature>
<dbReference type="Gene3D" id="1.10.10.60">
    <property type="entry name" value="Homeodomain-like"/>
    <property type="match status" value="2"/>
</dbReference>
<dbReference type="InterPro" id="IPR035418">
    <property type="entry name" value="AraC-bd_2"/>
</dbReference>
<dbReference type="InterPro" id="IPR009057">
    <property type="entry name" value="Homeodomain-like_sf"/>
</dbReference>
<dbReference type="InterPro" id="IPR050204">
    <property type="entry name" value="AraC_XylS_family_regulators"/>
</dbReference>
<evidence type="ECO:0000313" key="6">
    <source>
        <dbReference type="EMBL" id="AWB08646.1"/>
    </source>
</evidence>
<dbReference type="Proteomes" id="UP000077405">
    <property type="component" value="Plasmid pYZ5"/>
</dbReference>
<dbReference type="InterPro" id="IPR014710">
    <property type="entry name" value="RmlC-like_jellyroll"/>
</dbReference>
<dbReference type="GO" id="GO:0043565">
    <property type="term" value="F:sequence-specific DNA binding"/>
    <property type="evidence" value="ECO:0007669"/>
    <property type="project" value="InterPro"/>
</dbReference>
<dbReference type="KEGG" id="ahu:A6A40_27130"/>
<dbReference type="SUPFAM" id="SSF46689">
    <property type="entry name" value="Homeodomain-like"/>
    <property type="match status" value="2"/>
</dbReference>
<keyword evidence="3" id="KW-0804">Transcription</keyword>
<keyword evidence="2" id="KW-0238">DNA-binding</keyword>
<name>A0A2R4VW02_9PROT</name>
<protein>
    <submittedName>
        <fullName evidence="6">AraC family transcriptional regulator</fullName>
    </submittedName>
</protein>
<proteinExistence type="predicted"/>
<geneLocation type="plasmid" evidence="6 7">
    <name>pYZ5</name>
</geneLocation>
<evidence type="ECO:0000256" key="1">
    <source>
        <dbReference type="ARBA" id="ARBA00023015"/>
    </source>
</evidence>
<dbReference type="PANTHER" id="PTHR46796:SF10">
    <property type="entry name" value="TRANSCRIPTIONAL ACTIVATOR FEAR"/>
    <property type="match status" value="1"/>
</dbReference>
<evidence type="ECO:0000256" key="4">
    <source>
        <dbReference type="SAM" id="MobiDB-lite"/>
    </source>
</evidence>
<evidence type="ECO:0000259" key="5">
    <source>
        <dbReference type="PROSITE" id="PS01124"/>
    </source>
</evidence>
<evidence type="ECO:0000256" key="2">
    <source>
        <dbReference type="ARBA" id="ARBA00023125"/>
    </source>
</evidence>
<accession>A0A2R4VW02</accession>
<dbReference type="Pfam" id="PF14525">
    <property type="entry name" value="AraC_binding_2"/>
    <property type="match status" value="1"/>
</dbReference>
<reference evidence="6 7" key="1">
    <citation type="submission" date="2018-04" db="EMBL/GenBank/DDBJ databases">
        <title>Complete genome sequence of the nitrogen-fixing bacterium Azospirillum humicireducens type strain SgZ-5.</title>
        <authorList>
            <person name="Yu Z."/>
        </authorList>
    </citation>
    <scope>NUCLEOTIDE SEQUENCE [LARGE SCALE GENOMIC DNA]</scope>
    <source>
        <strain evidence="6 7">SgZ-5</strain>
        <plasmid evidence="6 7">pYZ5</plasmid>
    </source>
</reference>
<evidence type="ECO:0000256" key="3">
    <source>
        <dbReference type="ARBA" id="ARBA00023163"/>
    </source>
</evidence>
<evidence type="ECO:0000313" key="7">
    <source>
        <dbReference type="Proteomes" id="UP000077405"/>
    </source>
</evidence>
<dbReference type="SMART" id="SM00342">
    <property type="entry name" value="HTH_ARAC"/>
    <property type="match status" value="1"/>
</dbReference>
<keyword evidence="1" id="KW-0805">Transcription regulation</keyword>
<dbReference type="Gene3D" id="2.60.120.10">
    <property type="entry name" value="Jelly Rolls"/>
    <property type="match status" value="1"/>
</dbReference>
<dbReference type="PANTHER" id="PTHR46796">
    <property type="entry name" value="HTH-TYPE TRANSCRIPTIONAL ACTIVATOR RHAS-RELATED"/>
    <property type="match status" value="1"/>
</dbReference>
<dbReference type="PROSITE" id="PS01124">
    <property type="entry name" value="HTH_ARAC_FAMILY_2"/>
    <property type="match status" value="1"/>
</dbReference>
<gene>
    <name evidence="6" type="ORF">A6A40_27130</name>
</gene>
<dbReference type="Pfam" id="PF12833">
    <property type="entry name" value="HTH_18"/>
    <property type="match status" value="1"/>
</dbReference>
<organism evidence="6 7">
    <name type="scientific">Azospirillum humicireducens</name>
    <dbReference type="NCBI Taxonomy" id="1226968"/>
    <lineage>
        <taxon>Bacteria</taxon>
        <taxon>Pseudomonadati</taxon>
        <taxon>Pseudomonadota</taxon>
        <taxon>Alphaproteobacteria</taxon>
        <taxon>Rhodospirillales</taxon>
        <taxon>Azospirillaceae</taxon>
        <taxon>Azospirillum</taxon>
    </lineage>
</organism>
<dbReference type="AlphaFoldDB" id="A0A2R4VW02"/>
<dbReference type="EMBL" id="CP028906">
    <property type="protein sequence ID" value="AWB08646.1"/>
    <property type="molecule type" value="Genomic_DNA"/>
</dbReference>
<sequence length="269" mass="28510">MPVRSGADGVAWPLQPVPQESDGVASPHRPSVSTRSYDGFERRHAHDHHQIVLPIAGTLDMEVGGAQGRVGDGRGVLVADGMPHSFRSAGTNRFVVLDVPAGGLVPEAAVHACDAFFAIDTALDGLVRYLAAEAADRPLDPVQAHHAAGLLLRALESRRPTPAVPDDPVERALALMAERCEEPLTVAELAAAVGLAPSRFHERFRAQTGTTPARRLAELRLDRAEALLRAGQLPLAEVAVAVGFSDQSALTRSLRRRRGTTPGALRNGG</sequence>
<feature type="region of interest" description="Disordered" evidence="4">
    <location>
        <begin position="1"/>
        <end position="36"/>
    </location>
</feature>
<dbReference type="OrthoDB" id="110167at2"/>
<dbReference type="SUPFAM" id="SSF51182">
    <property type="entry name" value="RmlC-like cupins"/>
    <property type="match status" value="1"/>
</dbReference>
<dbReference type="GO" id="GO:0003700">
    <property type="term" value="F:DNA-binding transcription factor activity"/>
    <property type="evidence" value="ECO:0007669"/>
    <property type="project" value="InterPro"/>
</dbReference>
<keyword evidence="7" id="KW-1185">Reference proteome</keyword>
<dbReference type="InterPro" id="IPR011051">
    <property type="entry name" value="RmlC_Cupin_sf"/>
</dbReference>
<keyword evidence="6" id="KW-0614">Plasmid</keyword>
<dbReference type="InterPro" id="IPR018060">
    <property type="entry name" value="HTH_AraC"/>
</dbReference>